<feature type="transmembrane region" description="Helical" evidence="1">
    <location>
        <begin position="55"/>
        <end position="88"/>
    </location>
</feature>
<protein>
    <submittedName>
        <fullName evidence="2">Uncharacterized protein</fullName>
    </submittedName>
</protein>
<keyword evidence="1" id="KW-0472">Membrane</keyword>
<gene>
    <name evidence="2" type="ORF">G4Y79_15625</name>
</gene>
<evidence type="ECO:0000256" key="1">
    <source>
        <dbReference type="SAM" id="Phobius"/>
    </source>
</evidence>
<keyword evidence="1" id="KW-0812">Transmembrane</keyword>
<evidence type="ECO:0000313" key="2">
    <source>
        <dbReference type="EMBL" id="QPC81132.1"/>
    </source>
</evidence>
<dbReference type="AlphaFoldDB" id="A0A7S8ID28"/>
<proteinExistence type="predicted"/>
<dbReference type="Proteomes" id="UP000594468">
    <property type="component" value="Chromosome"/>
</dbReference>
<dbReference type="EMBL" id="CP062983">
    <property type="protein sequence ID" value="QPC81132.1"/>
    <property type="molecule type" value="Genomic_DNA"/>
</dbReference>
<keyword evidence="3" id="KW-1185">Reference proteome</keyword>
<evidence type="ECO:0000313" key="3">
    <source>
        <dbReference type="Proteomes" id="UP000594468"/>
    </source>
</evidence>
<sequence>METIIQLLQGLNIDFGNGVGLALCCSLACVVVIVLVVGLQAVGVAFESVAHLAEFLLGILAGGPLAWCGCLVAIGVLMGCGVVAMGFLNVMGTCGTPAQVNLCRLLGY</sequence>
<dbReference type="RefSeq" id="WP_195169205.1">
    <property type="nucleotide sequence ID" value="NZ_CP062983.1"/>
</dbReference>
<organism evidence="2 3">
    <name type="scientific">Phototrophicus methaneseepsis</name>
    <dbReference type="NCBI Taxonomy" id="2710758"/>
    <lineage>
        <taxon>Bacteria</taxon>
        <taxon>Bacillati</taxon>
        <taxon>Chloroflexota</taxon>
        <taxon>Candidatus Thermofontia</taxon>
        <taxon>Phototrophicales</taxon>
        <taxon>Phototrophicaceae</taxon>
        <taxon>Phototrophicus</taxon>
    </lineage>
</organism>
<reference evidence="2 3" key="1">
    <citation type="submission" date="2020-02" db="EMBL/GenBank/DDBJ databases">
        <authorList>
            <person name="Zheng R.K."/>
            <person name="Sun C.M."/>
        </authorList>
    </citation>
    <scope>NUCLEOTIDE SEQUENCE [LARGE SCALE GENOMIC DNA]</scope>
    <source>
        <strain evidence="3">rifampicinis</strain>
    </source>
</reference>
<keyword evidence="1" id="KW-1133">Transmembrane helix</keyword>
<name>A0A7S8ID28_9CHLR</name>
<feature type="transmembrane region" description="Helical" evidence="1">
    <location>
        <begin position="20"/>
        <end position="43"/>
    </location>
</feature>
<accession>A0A7S8ID28</accession>
<dbReference type="KEGG" id="pmet:G4Y79_15625"/>